<name>A0A0J9BMY3_9FIRM</name>
<reference evidence="8 9" key="1">
    <citation type="submission" date="2011-04" db="EMBL/GenBank/DDBJ databases">
        <title>The Genome Sequence of Clostridium citroniae WAL-19142.</title>
        <authorList>
            <consortium name="The Broad Institute Genome Sequencing Platform"/>
            <person name="Earl A."/>
            <person name="Ward D."/>
            <person name="Feldgarden M."/>
            <person name="Gevers D."/>
            <person name="Warren Y.A."/>
            <person name="Tyrrell K.L."/>
            <person name="Citron D.M."/>
            <person name="Goldstein E.J."/>
            <person name="Daigneault M."/>
            <person name="Allen-Vercoe E."/>
            <person name="Young S.K."/>
            <person name="Zeng Q."/>
            <person name="Gargeya S."/>
            <person name="Fitzgerald M."/>
            <person name="Haas B."/>
            <person name="Abouelleil A."/>
            <person name="Alvarado L."/>
            <person name="Arachchi H.M."/>
            <person name="Berlin A."/>
            <person name="Brown A."/>
            <person name="Chapman S.B."/>
            <person name="Chen Z."/>
            <person name="Dunbar C."/>
            <person name="Freedman E."/>
            <person name="Gearin G."/>
            <person name="Gellesch M."/>
            <person name="Goldberg J."/>
            <person name="Griggs A."/>
            <person name="Gujja S."/>
            <person name="Heilman E.R."/>
            <person name="Heiman D."/>
            <person name="Howarth C."/>
            <person name="Larson L."/>
            <person name="Lui A."/>
            <person name="MacDonald P.J."/>
            <person name="Mehta T."/>
            <person name="Montmayeur A."/>
            <person name="Murphy C."/>
            <person name="Neiman D."/>
            <person name="Pearson M."/>
            <person name="Priest M."/>
            <person name="Roberts A."/>
            <person name="Saif S."/>
            <person name="Shea T."/>
            <person name="Shenoy N."/>
            <person name="Sisk P."/>
            <person name="Stolte C."/>
            <person name="Sykes S."/>
            <person name="White J."/>
            <person name="Yandava C."/>
            <person name="Wortman J."/>
            <person name="Nusbaum C."/>
            <person name="Birren B."/>
        </authorList>
    </citation>
    <scope>NUCLEOTIDE SEQUENCE [LARGE SCALE GENOMIC DNA]</scope>
    <source>
        <strain evidence="8 9">WAL-19142</strain>
    </source>
</reference>
<proteinExistence type="inferred from homology"/>
<protein>
    <recommendedName>
        <fullName evidence="7">EamA domain-containing protein</fullName>
    </recommendedName>
</protein>
<evidence type="ECO:0000256" key="1">
    <source>
        <dbReference type="ARBA" id="ARBA00004141"/>
    </source>
</evidence>
<evidence type="ECO:0000256" key="2">
    <source>
        <dbReference type="ARBA" id="ARBA00007362"/>
    </source>
</evidence>
<dbReference type="Proteomes" id="UP000037392">
    <property type="component" value="Unassembled WGS sequence"/>
</dbReference>
<feature type="transmembrane region" description="Helical" evidence="6">
    <location>
        <begin position="207"/>
        <end position="226"/>
    </location>
</feature>
<dbReference type="GO" id="GO:0016020">
    <property type="term" value="C:membrane"/>
    <property type="evidence" value="ECO:0007669"/>
    <property type="project" value="UniProtKB-SubCell"/>
</dbReference>
<feature type="transmembrane region" description="Helical" evidence="6">
    <location>
        <begin position="261"/>
        <end position="280"/>
    </location>
</feature>
<dbReference type="OrthoDB" id="5148831at2"/>
<evidence type="ECO:0000259" key="7">
    <source>
        <dbReference type="Pfam" id="PF00892"/>
    </source>
</evidence>
<feature type="transmembrane region" description="Helical" evidence="6">
    <location>
        <begin position="99"/>
        <end position="116"/>
    </location>
</feature>
<dbReference type="PANTHER" id="PTHR22911:SF6">
    <property type="entry name" value="SOLUTE CARRIER FAMILY 35 MEMBER G1"/>
    <property type="match status" value="1"/>
</dbReference>
<comment type="caution">
    <text evidence="8">The sequence shown here is derived from an EMBL/GenBank/DDBJ whole genome shotgun (WGS) entry which is preliminary data.</text>
</comment>
<gene>
    <name evidence="8" type="ORF">HMPREF9470_04808</name>
</gene>
<dbReference type="PATRIC" id="fig|742734.4.peg.5151"/>
<evidence type="ECO:0000256" key="6">
    <source>
        <dbReference type="SAM" id="Phobius"/>
    </source>
</evidence>
<dbReference type="EMBL" id="ADLK01000037">
    <property type="protein sequence ID" value="KMW14502.1"/>
    <property type="molecule type" value="Genomic_DNA"/>
</dbReference>
<feature type="transmembrane region" description="Helical" evidence="6">
    <location>
        <begin position="148"/>
        <end position="167"/>
    </location>
</feature>
<feature type="transmembrane region" description="Helical" evidence="6">
    <location>
        <begin position="179"/>
        <end position="201"/>
    </location>
</feature>
<evidence type="ECO:0000313" key="9">
    <source>
        <dbReference type="Proteomes" id="UP000037392"/>
    </source>
</evidence>
<dbReference type="PANTHER" id="PTHR22911">
    <property type="entry name" value="ACYL-MALONYL CONDENSING ENZYME-RELATED"/>
    <property type="match status" value="1"/>
</dbReference>
<keyword evidence="3 6" id="KW-0812">Transmembrane</keyword>
<feature type="transmembrane region" description="Helical" evidence="6">
    <location>
        <begin position="39"/>
        <end position="55"/>
    </location>
</feature>
<evidence type="ECO:0000256" key="4">
    <source>
        <dbReference type="ARBA" id="ARBA00022989"/>
    </source>
</evidence>
<dbReference type="InterPro" id="IPR000620">
    <property type="entry name" value="EamA_dom"/>
</dbReference>
<comment type="similarity">
    <text evidence="2">Belongs to the EamA transporter family.</text>
</comment>
<dbReference type="RefSeq" id="WP_007859441.1">
    <property type="nucleotide sequence ID" value="NZ_KQ235883.1"/>
</dbReference>
<feature type="transmembrane region" description="Helical" evidence="6">
    <location>
        <begin position="67"/>
        <end position="87"/>
    </location>
</feature>
<dbReference type="AlphaFoldDB" id="A0A0J9BMY3"/>
<keyword evidence="4 6" id="KW-1133">Transmembrane helix</keyword>
<feature type="domain" description="EamA" evidence="7">
    <location>
        <begin position="8"/>
        <end position="139"/>
    </location>
</feature>
<feature type="transmembrane region" description="Helical" evidence="6">
    <location>
        <begin position="9"/>
        <end position="27"/>
    </location>
</feature>
<accession>A0A0J9BMY3</accession>
<organism evidence="8 9">
    <name type="scientific">[Clostridium] citroniae WAL-19142</name>
    <dbReference type="NCBI Taxonomy" id="742734"/>
    <lineage>
        <taxon>Bacteria</taxon>
        <taxon>Bacillati</taxon>
        <taxon>Bacillota</taxon>
        <taxon>Clostridia</taxon>
        <taxon>Lachnospirales</taxon>
        <taxon>Lachnospiraceae</taxon>
        <taxon>Enterocloster</taxon>
    </lineage>
</organism>
<comment type="subcellular location">
    <subcellularLocation>
        <location evidence="1">Membrane</location>
        <topology evidence="1">Multi-pass membrane protein</topology>
    </subcellularLocation>
</comment>
<dbReference type="Pfam" id="PF00892">
    <property type="entry name" value="EamA"/>
    <property type="match status" value="2"/>
</dbReference>
<dbReference type="GeneID" id="93164250"/>
<evidence type="ECO:0000313" key="8">
    <source>
        <dbReference type="EMBL" id="KMW14502.1"/>
    </source>
</evidence>
<dbReference type="SUPFAM" id="SSF103481">
    <property type="entry name" value="Multidrug resistance efflux transporter EmrE"/>
    <property type="match status" value="2"/>
</dbReference>
<sequence>MPVTQKQKGIIYMILSALSFAAMQVVVRLTREIPTMEQIFMRNLFILIAACYMIHRNGGSYFGERKYQVGLFGRSVSGFLGLVTLFYASSHAAQGDVTILNKLSPIFVTLLAVVFMKEKMLPIQVPALALSVLGASIVFRPSFQSNPLPLVMALLSALTSGIAYTLLGYLKDKVDAMTIIMHFSTFSVVGSLPFMIGNFVVPSLSQLLFLILIGVFGSLGQAFITYAYRYAPASEISIYNYSGILFSLLFGLIVLGEPVKFTSMIGGALIAAASLMVFVYSSRIGKKI</sequence>
<evidence type="ECO:0000256" key="5">
    <source>
        <dbReference type="ARBA" id="ARBA00023136"/>
    </source>
</evidence>
<dbReference type="InterPro" id="IPR037185">
    <property type="entry name" value="EmrE-like"/>
</dbReference>
<keyword evidence="5 6" id="KW-0472">Membrane</keyword>
<evidence type="ECO:0000256" key="3">
    <source>
        <dbReference type="ARBA" id="ARBA00022692"/>
    </source>
</evidence>
<feature type="transmembrane region" description="Helical" evidence="6">
    <location>
        <begin position="238"/>
        <end position="255"/>
    </location>
</feature>
<feature type="domain" description="EamA" evidence="7">
    <location>
        <begin position="150"/>
        <end position="278"/>
    </location>
</feature>